<dbReference type="CDD" id="cd02440">
    <property type="entry name" value="AdoMet_MTases"/>
    <property type="match status" value="1"/>
</dbReference>
<protein>
    <recommendedName>
        <fullName evidence="3">Methyltransferase domain-containing protein</fullName>
    </recommendedName>
</protein>
<dbReference type="EMBL" id="JABFTP020000144">
    <property type="protein sequence ID" value="KAL3281350.1"/>
    <property type="molecule type" value="Genomic_DNA"/>
</dbReference>
<dbReference type="PANTHER" id="PTHR43861:SF1">
    <property type="entry name" value="TRANS-ACONITATE 2-METHYLTRANSFERASE"/>
    <property type="match status" value="1"/>
</dbReference>
<evidence type="ECO:0000313" key="5">
    <source>
        <dbReference type="Proteomes" id="UP001516400"/>
    </source>
</evidence>
<organism evidence="4 5">
    <name type="scientific">Cryptolaemus montrouzieri</name>
    <dbReference type="NCBI Taxonomy" id="559131"/>
    <lineage>
        <taxon>Eukaryota</taxon>
        <taxon>Metazoa</taxon>
        <taxon>Ecdysozoa</taxon>
        <taxon>Arthropoda</taxon>
        <taxon>Hexapoda</taxon>
        <taxon>Insecta</taxon>
        <taxon>Pterygota</taxon>
        <taxon>Neoptera</taxon>
        <taxon>Endopterygota</taxon>
        <taxon>Coleoptera</taxon>
        <taxon>Polyphaga</taxon>
        <taxon>Cucujiformia</taxon>
        <taxon>Coccinelloidea</taxon>
        <taxon>Coccinellidae</taxon>
        <taxon>Scymninae</taxon>
        <taxon>Scymnini</taxon>
        <taxon>Cryptolaemus</taxon>
    </lineage>
</organism>
<dbReference type="Gene3D" id="3.40.50.150">
    <property type="entry name" value="Vaccinia Virus protein VP39"/>
    <property type="match status" value="1"/>
</dbReference>
<dbReference type="InterPro" id="IPR041698">
    <property type="entry name" value="Methyltransf_25"/>
</dbReference>
<name>A0ABD2NRU1_9CUCU</name>
<feature type="domain" description="Methyltransferase" evidence="3">
    <location>
        <begin position="35"/>
        <end position="132"/>
    </location>
</feature>
<dbReference type="Pfam" id="PF13649">
    <property type="entry name" value="Methyltransf_25"/>
    <property type="match status" value="1"/>
</dbReference>
<dbReference type="SUPFAM" id="SSF53335">
    <property type="entry name" value="S-adenosyl-L-methionine-dependent methyltransferases"/>
    <property type="match status" value="1"/>
</dbReference>
<dbReference type="AlphaFoldDB" id="A0ABD2NRU1"/>
<dbReference type="PANTHER" id="PTHR43861">
    <property type="entry name" value="TRANS-ACONITATE 2-METHYLTRANSFERASE-RELATED"/>
    <property type="match status" value="1"/>
</dbReference>
<evidence type="ECO:0000259" key="3">
    <source>
        <dbReference type="Pfam" id="PF13649"/>
    </source>
</evidence>
<proteinExistence type="predicted"/>
<sequence length="216" mass="25525">MHRISRPHLAFYHDKVLEIYRNFLASIIIPNNASIMDIGCGSGKLTSEFSQRMIPTNYSELIGIDIDHTVIDYCKTLKVDPRISFEQMDIDTNKLPEKFQNRFNLLFSSYCFMYARTRQWISNSYNLLKPNGELIYLFQYNINPLYSTYKEMSQEDEWKPYIDDFVDFVPIYSGDDRNIELENDFRKSGLTLISHQFIPDLAYQTNKIEVLGKRIH</sequence>
<dbReference type="InterPro" id="IPR029063">
    <property type="entry name" value="SAM-dependent_MTases_sf"/>
</dbReference>
<gene>
    <name evidence="4" type="ORF">HHI36_004562</name>
</gene>
<keyword evidence="5" id="KW-1185">Reference proteome</keyword>
<evidence type="ECO:0000313" key="4">
    <source>
        <dbReference type="EMBL" id="KAL3281350.1"/>
    </source>
</evidence>
<evidence type="ECO:0000256" key="2">
    <source>
        <dbReference type="ARBA" id="ARBA00022679"/>
    </source>
</evidence>
<reference evidence="4 5" key="1">
    <citation type="journal article" date="2021" name="BMC Biol.">
        <title>Horizontally acquired antibacterial genes associated with adaptive radiation of ladybird beetles.</title>
        <authorList>
            <person name="Li H.S."/>
            <person name="Tang X.F."/>
            <person name="Huang Y.H."/>
            <person name="Xu Z.Y."/>
            <person name="Chen M.L."/>
            <person name="Du X.Y."/>
            <person name="Qiu B.Y."/>
            <person name="Chen P.T."/>
            <person name="Zhang W."/>
            <person name="Slipinski A."/>
            <person name="Escalona H.E."/>
            <person name="Waterhouse R.M."/>
            <person name="Zwick A."/>
            <person name="Pang H."/>
        </authorList>
    </citation>
    <scope>NUCLEOTIDE SEQUENCE [LARGE SCALE GENOMIC DNA]</scope>
    <source>
        <strain evidence="4">SYSU2018</strain>
    </source>
</reference>
<evidence type="ECO:0000256" key="1">
    <source>
        <dbReference type="ARBA" id="ARBA00022603"/>
    </source>
</evidence>
<keyword evidence="2" id="KW-0808">Transferase</keyword>
<keyword evidence="1" id="KW-0489">Methyltransferase</keyword>
<comment type="caution">
    <text evidence="4">The sequence shown here is derived from an EMBL/GenBank/DDBJ whole genome shotgun (WGS) entry which is preliminary data.</text>
</comment>
<accession>A0ABD2NRU1</accession>
<dbReference type="Proteomes" id="UP001516400">
    <property type="component" value="Unassembled WGS sequence"/>
</dbReference>